<protein>
    <submittedName>
        <fullName evidence="1">Uncharacterized protein</fullName>
    </submittedName>
</protein>
<sequence length="62" mass="7051">MLLVCVSVYRNHTRRTVTQLLPRESCSGRYLGYLVCLPPTVLGCDGNLGYFGRITWLRTLFA</sequence>
<keyword evidence="2" id="KW-1185">Reference proteome</keyword>
<feature type="non-terminal residue" evidence="1">
    <location>
        <position position="62"/>
    </location>
</feature>
<comment type="caution">
    <text evidence="1">The sequence shown here is derived from an EMBL/GenBank/DDBJ whole genome shotgun (WGS) entry which is preliminary data.</text>
</comment>
<evidence type="ECO:0000313" key="2">
    <source>
        <dbReference type="Proteomes" id="UP001054945"/>
    </source>
</evidence>
<reference evidence="1 2" key="1">
    <citation type="submission" date="2021-06" db="EMBL/GenBank/DDBJ databases">
        <title>Caerostris extrusa draft genome.</title>
        <authorList>
            <person name="Kono N."/>
            <person name="Arakawa K."/>
        </authorList>
    </citation>
    <scope>NUCLEOTIDE SEQUENCE [LARGE SCALE GENOMIC DNA]</scope>
</reference>
<organism evidence="1 2">
    <name type="scientific">Caerostris extrusa</name>
    <name type="common">Bark spider</name>
    <name type="synonym">Caerostris bankana</name>
    <dbReference type="NCBI Taxonomy" id="172846"/>
    <lineage>
        <taxon>Eukaryota</taxon>
        <taxon>Metazoa</taxon>
        <taxon>Ecdysozoa</taxon>
        <taxon>Arthropoda</taxon>
        <taxon>Chelicerata</taxon>
        <taxon>Arachnida</taxon>
        <taxon>Araneae</taxon>
        <taxon>Araneomorphae</taxon>
        <taxon>Entelegynae</taxon>
        <taxon>Araneoidea</taxon>
        <taxon>Araneidae</taxon>
        <taxon>Caerostris</taxon>
    </lineage>
</organism>
<name>A0AAV4QMR6_CAEEX</name>
<dbReference type="EMBL" id="BPLR01006530">
    <property type="protein sequence ID" value="GIY10480.1"/>
    <property type="molecule type" value="Genomic_DNA"/>
</dbReference>
<accession>A0AAV4QMR6</accession>
<dbReference type="Proteomes" id="UP001054945">
    <property type="component" value="Unassembled WGS sequence"/>
</dbReference>
<dbReference type="AlphaFoldDB" id="A0AAV4QMR6"/>
<gene>
    <name evidence="1" type="ORF">CEXT_724461</name>
</gene>
<evidence type="ECO:0000313" key="1">
    <source>
        <dbReference type="EMBL" id="GIY10480.1"/>
    </source>
</evidence>
<proteinExistence type="predicted"/>